<protein>
    <submittedName>
        <fullName evidence="2">Transposase</fullName>
    </submittedName>
</protein>
<organism evidence="2 3">
    <name type="scientific">Drouetiella hepatica Uher 2000/2452</name>
    <dbReference type="NCBI Taxonomy" id="904376"/>
    <lineage>
        <taxon>Bacteria</taxon>
        <taxon>Bacillati</taxon>
        <taxon>Cyanobacteriota</taxon>
        <taxon>Cyanophyceae</taxon>
        <taxon>Oculatellales</taxon>
        <taxon>Oculatellaceae</taxon>
        <taxon>Drouetiella</taxon>
    </lineage>
</organism>
<dbReference type="Pfam" id="PF13546">
    <property type="entry name" value="DDE_5"/>
    <property type="match status" value="1"/>
</dbReference>
<feature type="domain" description="Transposase IS701-like DDE" evidence="1">
    <location>
        <begin position="12"/>
        <end position="63"/>
    </location>
</feature>
<reference evidence="2" key="1">
    <citation type="submission" date="2021-05" db="EMBL/GenBank/DDBJ databases">
        <authorList>
            <person name="Pietrasiak N."/>
            <person name="Ward R."/>
            <person name="Stajich J.E."/>
            <person name="Kurbessoian T."/>
        </authorList>
    </citation>
    <scope>NUCLEOTIDE SEQUENCE</scope>
    <source>
        <strain evidence="2">UHER 2000/2452</strain>
    </source>
</reference>
<gene>
    <name evidence="2" type="ORF">KME15_27005</name>
</gene>
<accession>A0A951QHS3</accession>
<comment type="caution">
    <text evidence="2">The sequence shown here is derived from an EMBL/GenBank/DDBJ whole genome shotgun (WGS) entry which is preliminary data.</text>
</comment>
<sequence>MPAIACAVCLANDQVLHHCLSASPWSVAALQKRRLELILQQLNGKAIMLVIDETGDRKKGNTTGWLSLTPGTLYPSQALHSVFYQTG</sequence>
<evidence type="ECO:0000313" key="3">
    <source>
        <dbReference type="Proteomes" id="UP000757435"/>
    </source>
</evidence>
<dbReference type="PANTHER" id="PTHR33627">
    <property type="entry name" value="TRANSPOSASE"/>
    <property type="match status" value="1"/>
</dbReference>
<reference evidence="2" key="2">
    <citation type="journal article" date="2022" name="Microbiol. Resour. Announc.">
        <title>Metagenome Sequencing to Explore Phylogenomics of Terrestrial Cyanobacteria.</title>
        <authorList>
            <person name="Ward R.D."/>
            <person name="Stajich J.E."/>
            <person name="Johansen J.R."/>
            <person name="Huntemann M."/>
            <person name="Clum A."/>
            <person name="Foster B."/>
            <person name="Foster B."/>
            <person name="Roux S."/>
            <person name="Palaniappan K."/>
            <person name="Varghese N."/>
            <person name="Mukherjee S."/>
            <person name="Reddy T.B.K."/>
            <person name="Daum C."/>
            <person name="Copeland A."/>
            <person name="Chen I.A."/>
            <person name="Ivanova N.N."/>
            <person name="Kyrpides N.C."/>
            <person name="Shapiro N."/>
            <person name="Eloe-Fadrosh E.A."/>
            <person name="Pietrasiak N."/>
        </authorList>
    </citation>
    <scope>NUCLEOTIDE SEQUENCE</scope>
    <source>
        <strain evidence="2">UHER 2000/2452</strain>
    </source>
</reference>
<evidence type="ECO:0000313" key="2">
    <source>
        <dbReference type="EMBL" id="MBW4662319.1"/>
    </source>
</evidence>
<dbReference type="EMBL" id="JAHHHD010000068">
    <property type="protein sequence ID" value="MBW4662319.1"/>
    <property type="molecule type" value="Genomic_DNA"/>
</dbReference>
<dbReference type="InterPro" id="IPR038721">
    <property type="entry name" value="IS701-like_DDE_dom"/>
</dbReference>
<dbReference type="Proteomes" id="UP000757435">
    <property type="component" value="Unassembled WGS sequence"/>
</dbReference>
<name>A0A951QHS3_9CYAN</name>
<dbReference type="InterPro" id="IPR039365">
    <property type="entry name" value="IS701-like"/>
</dbReference>
<dbReference type="AlphaFoldDB" id="A0A951QHS3"/>
<dbReference type="PANTHER" id="PTHR33627:SF1">
    <property type="entry name" value="TRANSPOSASE"/>
    <property type="match status" value="1"/>
</dbReference>
<proteinExistence type="predicted"/>
<evidence type="ECO:0000259" key="1">
    <source>
        <dbReference type="Pfam" id="PF13546"/>
    </source>
</evidence>